<dbReference type="PANTHER" id="PTHR38431">
    <property type="entry name" value="BLL2305 PROTEIN"/>
    <property type="match status" value="1"/>
</dbReference>
<proteinExistence type="predicted"/>
<evidence type="ECO:0000313" key="2">
    <source>
        <dbReference type="EMBL" id="GAH99320.1"/>
    </source>
</evidence>
<reference evidence="2" key="1">
    <citation type="journal article" date="2014" name="Front. Microbiol.">
        <title>High frequency of phylogenetically diverse reductive dehalogenase-homologous genes in deep subseafloor sedimentary metagenomes.</title>
        <authorList>
            <person name="Kawai M."/>
            <person name="Futagami T."/>
            <person name="Toyoda A."/>
            <person name="Takaki Y."/>
            <person name="Nishi S."/>
            <person name="Hori S."/>
            <person name="Arai W."/>
            <person name="Tsubouchi T."/>
            <person name="Morono Y."/>
            <person name="Uchiyama I."/>
            <person name="Ito T."/>
            <person name="Fujiyama A."/>
            <person name="Inagaki F."/>
            <person name="Takami H."/>
        </authorList>
    </citation>
    <scope>NUCLEOTIDE SEQUENCE</scope>
    <source>
        <strain evidence="2">Expedition CK06-06</strain>
    </source>
</reference>
<organism evidence="2">
    <name type="scientific">marine sediment metagenome</name>
    <dbReference type="NCBI Taxonomy" id="412755"/>
    <lineage>
        <taxon>unclassified sequences</taxon>
        <taxon>metagenomes</taxon>
        <taxon>ecological metagenomes</taxon>
    </lineage>
</organism>
<dbReference type="InterPro" id="IPR010093">
    <property type="entry name" value="SinI_DNA-bd"/>
</dbReference>
<protein>
    <recommendedName>
        <fullName evidence="1">Helix-turn-helix domain-containing protein</fullName>
    </recommendedName>
</protein>
<dbReference type="Pfam" id="PF12728">
    <property type="entry name" value="HTH_17"/>
    <property type="match status" value="2"/>
</dbReference>
<dbReference type="InterPro" id="IPR009061">
    <property type="entry name" value="DNA-bd_dom_put_sf"/>
</dbReference>
<dbReference type="InterPro" id="IPR041657">
    <property type="entry name" value="HTH_17"/>
</dbReference>
<name>X1L099_9ZZZZ</name>
<dbReference type="GO" id="GO:0003677">
    <property type="term" value="F:DNA binding"/>
    <property type="evidence" value="ECO:0007669"/>
    <property type="project" value="InterPro"/>
</dbReference>
<dbReference type="NCBIfam" id="TIGR01764">
    <property type="entry name" value="excise"/>
    <property type="match status" value="1"/>
</dbReference>
<feature type="domain" description="Helix-turn-helix" evidence="1">
    <location>
        <begin position="7"/>
        <end position="54"/>
    </location>
</feature>
<dbReference type="SUPFAM" id="SSF46955">
    <property type="entry name" value="Putative DNA-binding domain"/>
    <property type="match status" value="1"/>
</dbReference>
<accession>X1L099</accession>
<sequence>MNEEKNLYTIKEVSEVVGISESEIIRMVMIRKLPAIRVGKAIRIKEDDLEIFLNGFLGEEEVKTGYREPVLYTAEQIAKILKLSVDNVWNLLKTGRLKGFKIREGRSSWRIPANSLEEFIESRTQKRYRY</sequence>
<gene>
    <name evidence="2" type="ORF">S06H3_04783</name>
</gene>
<dbReference type="PANTHER" id="PTHR38431:SF1">
    <property type="entry name" value="BLL2305 PROTEIN"/>
    <property type="match status" value="1"/>
</dbReference>
<evidence type="ECO:0000259" key="1">
    <source>
        <dbReference type="Pfam" id="PF12728"/>
    </source>
</evidence>
<feature type="domain" description="Helix-turn-helix" evidence="1">
    <location>
        <begin position="71"/>
        <end position="123"/>
    </location>
</feature>
<comment type="caution">
    <text evidence="2">The sequence shown here is derived from an EMBL/GenBank/DDBJ whole genome shotgun (WGS) entry which is preliminary data.</text>
</comment>
<dbReference type="AlphaFoldDB" id="X1L099"/>
<dbReference type="EMBL" id="BARV01001709">
    <property type="protein sequence ID" value="GAH99320.1"/>
    <property type="molecule type" value="Genomic_DNA"/>
</dbReference>